<feature type="transmembrane region" description="Helical" evidence="1">
    <location>
        <begin position="100"/>
        <end position="124"/>
    </location>
</feature>
<evidence type="ECO:0000313" key="3">
    <source>
        <dbReference type="Proteomes" id="UP000600565"/>
    </source>
</evidence>
<keyword evidence="1" id="KW-1133">Transmembrane helix</keyword>
<dbReference type="Proteomes" id="UP000600565">
    <property type="component" value="Unassembled WGS sequence"/>
</dbReference>
<keyword evidence="3" id="KW-1185">Reference proteome</keyword>
<accession>A0ABR8XLX3</accession>
<reference evidence="2 3" key="1">
    <citation type="submission" date="2020-08" db="EMBL/GenBank/DDBJ databases">
        <title>A Genomic Blueprint of the Chicken Gut Microbiome.</title>
        <authorList>
            <person name="Gilroy R."/>
            <person name="Ravi A."/>
            <person name="Getino M."/>
            <person name="Pursley I."/>
            <person name="Horton D.L."/>
            <person name="Alikhan N.-F."/>
            <person name="Baker D."/>
            <person name="Gharbi K."/>
            <person name="Hall N."/>
            <person name="Watson M."/>
            <person name="Adriaenssens E.M."/>
            <person name="Foster-Nyarko E."/>
            <person name="Jarju S."/>
            <person name="Secka A."/>
            <person name="Antonio M."/>
            <person name="Oren A."/>
            <person name="Chaudhuri R."/>
            <person name="La Ragione R.M."/>
            <person name="Hildebrand F."/>
            <person name="Pallen M.J."/>
        </authorList>
    </citation>
    <scope>NUCLEOTIDE SEQUENCE [LARGE SCALE GENOMIC DNA]</scope>
    <source>
        <strain evidence="2 3">Sa1YVA6</strain>
    </source>
</reference>
<dbReference type="EMBL" id="JACSPW010000006">
    <property type="protein sequence ID" value="MBD8032939.1"/>
    <property type="molecule type" value="Genomic_DNA"/>
</dbReference>
<evidence type="ECO:0000256" key="1">
    <source>
        <dbReference type="SAM" id="Phobius"/>
    </source>
</evidence>
<name>A0ABR8XLX3_9BACL</name>
<organism evidence="2 3">
    <name type="scientific">Solibacillus merdavium</name>
    <dbReference type="NCBI Taxonomy" id="2762218"/>
    <lineage>
        <taxon>Bacteria</taxon>
        <taxon>Bacillati</taxon>
        <taxon>Bacillota</taxon>
        <taxon>Bacilli</taxon>
        <taxon>Bacillales</taxon>
        <taxon>Caryophanaceae</taxon>
        <taxon>Solibacillus</taxon>
    </lineage>
</organism>
<comment type="caution">
    <text evidence="2">The sequence shown here is derived from an EMBL/GenBank/DDBJ whole genome shotgun (WGS) entry which is preliminary data.</text>
</comment>
<protein>
    <submittedName>
        <fullName evidence="2">Uncharacterized protein</fullName>
    </submittedName>
</protein>
<proteinExistence type="predicted"/>
<keyword evidence="1" id="KW-0472">Membrane</keyword>
<evidence type="ECO:0000313" key="2">
    <source>
        <dbReference type="EMBL" id="MBD8032939.1"/>
    </source>
</evidence>
<keyword evidence="1" id="KW-0812">Transmembrane</keyword>
<gene>
    <name evidence="2" type="ORF">H9632_07650</name>
</gene>
<sequence length="128" mass="15301">MMNVEAALKYYRQVHSEYLWLHLVVAIVLLFTSVFWFVLPYFVISYGKYTTTTFQQVGILMGLYTFPSLIVTLHCWFINFKAALRWKKENPHECVWRWSIKFQTITIFIVILFTSVIYSSLLVIDMIR</sequence>
<feature type="transmembrane region" description="Helical" evidence="1">
    <location>
        <begin position="20"/>
        <end position="44"/>
    </location>
</feature>
<feature type="transmembrane region" description="Helical" evidence="1">
    <location>
        <begin position="56"/>
        <end position="80"/>
    </location>
</feature>